<dbReference type="GO" id="GO:0051996">
    <property type="term" value="F:squalene synthase [NAD(P)H] activity"/>
    <property type="evidence" value="ECO:0007669"/>
    <property type="project" value="InterPro"/>
</dbReference>
<dbReference type="PROSITE" id="PS01044">
    <property type="entry name" value="SQUALEN_PHYTOEN_SYN_1"/>
    <property type="match status" value="1"/>
</dbReference>
<keyword evidence="5" id="KW-0444">Lipid biosynthesis</keyword>
<dbReference type="SFLD" id="SFLDS00005">
    <property type="entry name" value="Isoprenoid_Synthase_Type_I"/>
    <property type="match status" value="1"/>
</dbReference>
<feature type="domain" description="Nudix hydrolase" evidence="15">
    <location>
        <begin position="339"/>
        <end position="500"/>
    </location>
</feature>
<dbReference type="GO" id="GO:0005789">
    <property type="term" value="C:endoplasmic reticulum membrane"/>
    <property type="evidence" value="ECO:0007669"/>
    <property type="project" value="TreeGrafter"/>
</dbReference>
<keyword evidence="12" id="KW-0413">Isomerase</keyword>
<evidence type="ECO:0000313" key="16">
    <source>
        <dbReference type="EMBL" id="CAE0627567.1"/>
    </source>
</evidence>
<feature type="compositionally biased region" description="Basic and acidic residues" evidence="13">
    <location>
        <begin position="1"/>
        <end position="20"/>
    </location>
</feature>
<evidence type="ECO:0000256" key="8">
    <source>
        <dbReference type="ARBA" id="ARBA00022842"/>
    </source>
</evidence>
<dbReference type="NCBIfam" id="TIGR02150">
    <property type="entry name" value="IPP_isom_1"/>
    <property type="match status" value="1"/>
</dbReference>
<feature type="region of interest" description="Disordered" evidence="13">
    <location>
        <begin position="186"/>
        <end position="236"/>
    </location>
</feature>
<dbReference type="GO" id="GO:0050992">
    <property type="term" value="P:dimethylallyl diphosphate biosynthetic process"/>
    <property type="evidence" value="ECO:0007669"/>
    <property type="project" value="UniProtKB-UniPathway"/>
</dbReference>
<proteinExistence type="inferred from homology"/>
<keyword evidence="10" id="KW-0443">Lipid metabolism</keyword>
<dbReference type="GO" id="GO:0046872">
    <property type="term" value="F:metal ion binding"/>
    <property type="evidence" value="ECO:0007669"/>
    <property type="project" value="UniProtKB-KW"/>
</dbReference>
<keyword evidence="9" id="KW-0752">Steroid biosynthesis</keyword>
<dbReference type="FunFam" id="3.90.79.10:FF:000012">
    <property type="entry name" value="Isopentenyl-diphosphate Delta-isomerase 1"/>
    <property type="match status" value="1"/>
</dbReference>
<evidence type="ECO:0000256" key="7">
    <source>
        <dbReference type="ARBA" id="ARBA00022723"/>
    </source>
</evidence>
<dbReference type="GO" id="GO:0008299">
    <property type="term" value="P:isoprenoid biosynthetic process"/>
    <property type="evidence" value="ECO:0007669"/>
    <property type="project" value="UniProtKB-KW"/>
</dbReference>
<dbReference type="SUPFAM" id="SSF48576">
    <property type="entry name" value="Terpenoid synthases"/>
    <property type="match status" value="1"/>
</dbReference>
<evidence type="ECO:0000256" key="14">
    <source>
        <dbReference type="SAM" id="Phobius"/>
    </source>
</evidence>
<dbReference type="InterPro" id="IPR006449">
    <property type="entry name" value="Squal_synth-like"/>
</dbReference>
<reference evidence="16" key="1">
    <citation type="submission" date="2021-01" db="EMBL/GenBank/DDBJ databases">
        <authorList>
            <person name="Corre E."/>
            <person name="Pelletier E."/>
            <person name="Niang G."/>
            <person name="Scheremetjew M."/>
            <person name="Finn R."/>
            <person name="Kale V."/>
            <person name="Holt S."/>
            <person name="Cochrane G."/>
            <person name="Meng A."/>
            <person name="Brown T."/>
            <person name="Cohen L."/>
        </authorList>
    </citation>
    <scope>NUCLEOTIDE SEQUENCE</scope>
    <source>
        <strain evidence="16">CCMP3107</strain>
    </source>
</reference>
<dbReference type="FunFam" id="1.10.600.10:FF:000023">
    <property type="entry name" value="Squalene synthase"/>
    <property type="match status" value="1"/>
</dbReference>
<dbReference type="GO" id="GO:0045338">
    <property type="term" value="P:farnesyl diphosphate metabolic process"/>
    <property type="evidence" value="ECO:0007669"/>
    <property type="project" value="InterPro"/>
</dbReference>
<dbReference type="Gene3D" id="3.90.79.10">
    <property type="entry name" value="Nucleoside Triphosphate Pyrophosphohydrolase"/>
    <property type="match status" value="1"/>
</dbReference>
<dbReference type="InterPro" id="IPR019845">
    <property type="entry name" value="Squalene/phytoene_synthase_CS"/>
</dbReference>
<keyword evidence="14" id="KW-0472">Membrane</keyword>
<gene>
    <name evidence="16" type="ORF">HAKA00212_LOCUS6245</name>
</gene>
<comment type="pathway">
    <text evidence="2">Isoprenoid biosynthesis; dimethylallyl diphosphate biosynthesis; dimethylallyl diphosphate from isopentenyl diphosphate: step 1/1.</text>
</comment>
<evidence type="ECO:0000256" key="13">
    <source>
        <dbReference type="SAM" id="MobiDB-lite"/>
    </source>
</evidence>
<dbReference type="Pfam" id="PF00293">
    <property type="entry name" value="NUDIX"/>
    <property type="match status" value="1"/>
</dbReference>
<dbReference type="CDD" id="cd02885">
    <property type="entry name" value="NUDIX_IPP_Isomerase"/>
    <property type="match status" value="1"/>
</dbReference>
<dbReference type="PANTHER" id="PTHR11626">
    <property type="entry name" value="FARNESYL-DIPHOSPHATE FARNESYLTRANSFERASE"/>
    <property type="match status" value="1"/>
</dbReference>
<evidence type="ECO:0000256" key="2">
    <source>
        <dbReference type="ARBA" id="ARBA00004826"/>
    </source>
</evidence>
<comment type="cofactor">
    <cofactor evidence="1">
        <name>Mg(2+)</name>
        <dbReference type="ChEBI" id="CHEBI:18420"/>
    </cofactor>
</comment>
<dbReference type="AlphaFoldDB" id="A0A7S3UWZ9"/>
<evidence type="ECO:0000256" key="12">
    <source>
        <dbReference type="ARBA" id="ARBA00023235"/>
    </source>
</evidence>
<dbReference type="EMBL" id="HBIU01013582">
    <property type="protein sequence ID" value="CAE0627567.1"/>
    <property type="molecule type" value="Transcribed_RNA"/>
</dbReference>
<comment type="similarity">
    <text evidence="4">Belongs to the IPP isomerase type 1 family.</text>
</comment>
<feature type="transmembrane region" description="Helical" evidence="14">
    <location>
        <begin position="996"/>
        <end position="1017"/>
    </location>
</feature>
<evidence type="ECO:0000256" key="1">
    <source>
        <dbReference type="ARBA" id="ARBA00001946"/>
    </source>
</evidence>
<dbReference type="InterPro" id="IPR000086">
    <property type="entry name" value="NUDIX_hydrolase_dom"/>
</dbReference>
<dbReference type="PROSITE" id="PS51462">
    <property type="entry name" value="NUDIX"/>
    <property type="match status" value="1"/>
</dbReference>
<feature type="transmembrane region" description="Helical" evidence="14">
    <location>
        <begin position="962"/>
        <end position="984"/>
    </location>
</feature>
<keyword evidence="11" id="KW-0414">Isoprene biosynthesis</keyword>
<evidence type="ECO:0000256" key="4">
    <source>
        <dbReference type="ARBA" id="ARBA00007579"/>
    </source>
</evidence>
<dbReference type="InterPro" id="IPR008949">
    <property type="entry name" value="Isoprenoid_synthase_dom_sf"/>
</dbReference>
<protein>
    <recommendedName>
        <fullName evidence="15">Nudix hydrolase domain-containing protein</fullName>
    </recommendedName>
</protein>
<dbReference type="InterPro" id="IPR015797">
    <property type="entry name" value="NUDIX_hydrolase-like_dom_sf"/>
</dbReference>
<dbReference type="Gene3D" id="1.10.600.10">
    <property type="entry name" value="Farnesyl Diphosphate Synthase"/>
    <property type="match status" value="1"/>
</dbReference>
<organism evidence="16">
    <name type="scientific">Heterosigma akashiwo</name>
    <name type="common">Chromophytic alga</name>
    <name type="synonym">Heterosigma carterae</name>
    <dbReference type="NCBI Taxonomy" id="2829"/>
    <lineage>
        <taxon>Eukaryota</taxon>
        <taxon>Sar</taxon>
        <taxon>Stramenopiles</taxon>
        <taxon>Ochrophyta</taxon>
        <taxon>Raphidophyceae</taxon>
        <taxon>Chattonellales</taxon>
        <taxon>Chattonellaceae</taxon>
        <taxon>Heterosigma</taxon>
    </lineage>
</organism>
<sequence length="1018" mass="112421">MSERDIIDVTSNKVERKTSEGKVGTGTLRRSFSWRTQDVDEVKEAVAKGSPVPVPKALRRGSVAEDEIAAMVSPGDSAEASVRVTPRKDGKADGNFFDNIFKKENKVPSAEEVSDSLNANVAESRRKRRNSFKDMKDAMRSSFKNLLETAGESKKKAEVEAGSLEVKTAPEGAEIEKEGFFEGIGKALGLTPKGEDKKELSKGGAEGQDSEETSWAKLAKDEDGKPQTRRREKSFGERLARTLSKENLGELLKKKKKEKGGGDAFDKELNDEELEAAAQQLEVAEKSQWEKEVLGGGAATQEDFMAKDECITVDADDNVLGHAPKFDCHRFTPATPRGQLHRAFSVFLFDPKGRLLLQQRAAGKITFPGVWTNTCCSHQLHGQAPSELDDEAAVRTGVAMGAKRAAVRKLGHELGIPAAQVPLTQFKFLTRLHYYASDAVTHGPHTPWGEHEIDYVLFIQAKVDVTPNAEEVQAVRYVTPAELRTLLADPALRWSPWFRAILERWGWAWWADLRAALRTDKHVDRATIHRFDPPPEHRCSSGVSGVEDAAGAAATDPEKKQGGYGKIRVHEEGKLGQLLRLNEVASALWFKTAGGMRRNLAPANEDEEYCERMLAKVSRSFAAVILQLPGEMTMSILVFYLTLRALDTIEDDMLAFKDVKEKVRYLEEFHKTGLVDEGWRMGVPDVGEGDERDLLYNFARVARVYKTLNADARGVIADICERMGRGMGEFAAADLGQGTATLRDYDLYCHYVAGLVGEGLSRLFSASGKEAPEVAAQTTLANSMGLFLQKTNIIRDFLEDYVDGRAWWPREVWGKHAKATGLLGEFALPEYRGNALGCLNELVTDALGHAADCLAYMEKLRNPEVFRFCAIPQVMAIATLDKVYNNPDVFTGVAKIRKGLAVKMIVDTTSKSGLHHYFHSFAQRIKSRVPVEDPSATKTHEVCDLIITLTEKKASEFRRPGMMVAGLLMACLVIALSFILQAAGVLEEGFITFTEFGSGEIVLLVFIVVYMVAVGFFA</sequence>
<dbReference type="InterPro" id="IPR044844">
    <property type="entry name" value="Trans_IPPS_euk-type"/>
</dbReference>
<evidence type="ECO:0000259" key="15">
    <source>
        <dbReference type="PROSITE" id="PS51462"/>
    </source>
</evidence>
<evidence type="ECO:0000256" key="10">
    <source>
        <dbReference type="ARBA" id="ARBA00023098"/>
    </source>
</evidence>
<feature type="region of interest" description="Disordered" evidence="13">
    <location>
        <begin position="1"/>
        <end position="26"/>
    </location>
</feature>
<comment type="similarity">
    <text evidence="3">Belongs to the phytoene/squalene synthase family.</text>
</comment>
<keyword evidence="14" id="KW-0812">Transmembrane</keyword>
<dbReference type="SUPFAM" id="SSF55811">
    <property type="entry name" value="Nudix"/>
    <property type="match status" value="1"/>
</dbReference>
<keyword evidence="7" id="KW-0479">Metal-binding</keyword>
<dbReference type="Pfam" id="PF00494">
    <property type="entry name" value="SQS_PSY"/>
    <property type="match status" value="1"/>
</dbReference>
<dbReference type="InterPro" id="IPR002060">
    <property type="entry name" value="Squ/phyt_synthse"/>
</dbReference>
<dbReference type="GO" id="GO:0006694">
    <property type="term" value="P:steroid biosynthetic process"/>
    <property type="evidence" value="ECO:0007669"/>
    <property type="project" value="UniProtKB-KW"/>
</dbReference>
<feature type="transmembrane region" description="Helical" evidence="14">
    <location>
        <begin position="621"/>
        <end position="643"/>
    </location>
</feature>
<dbReference type="SFLD" id="SFLDG01018">
    <property type="entry name" value="Squalene/Phytoene_Synthase_Lik"/>
    <property type="match status" value="1"/>
</dbReference>
<evidence type="ECO:0000256" key="11">
    <source>
        <dbReference type="ARBA" id="ARBA00023229"/>
    </source>
</evidence>
<dbReference type="PANTHER" id="PTHR11626:SF2">
    <property type="entry name" value="SQUALENE SYNTHASE"/>
    <property type="match status" value="1"/>
</dbReference>
<evidence type="ECO:0000256" key="5">
    <source>
        <dbReference type="ARBA" id="ARBA00022516"/>
    </source>
</evidence>
<dbReference type="InterPro" id="IPR011876">
    <property type="entry name" value="IsopentenylPP_isomerase_typ1"/>
</dbReference>
<evidence type="ECO:0000256" key="9">
    <source>
        <dbReference type="ARBA" id="ARBA00022955"/>
    </source>
</evidence>
<name>A0A7S3UWZ9_HETAK</name>
<keyword evidence="8" id="KW-0460">Magnesium</keyword>
<evidence type="ECO:0000256" key="3">
    <source>
        <dbReference type="ARBA" id="ARBA00006251"/>
    </source>
</evidence>
<dbReference type="CDD" id="cd00683">
    <property type="entry name" value="Trans_IPPS_HH"/>
    <property type="match status" value="1"/>
</dbReference>
<dbReference type="UniPathway" id="UPA00059">
    <property type="reaction ID" value="UER00104"/>
</dbReference>
<dbReference type="InterPro" id="IPR033904">
    <property type="entry name" value="Trans_IPPS_HH"/>
</dbReference>
<keyword evidence="14" id="KW-1133">Transmembrane helix</keyword>
<feature type="region of interest" description="Disordered" evidence="13">
    <location>
        <begin position="534"/>
        <end position="563"/>
    </location>
</feature>
<keyword evidence="6" id="KW-0808">Transferase</keyword>
<accession>A0A7S3UWZ9</accession>
<dbReference type="GO" id="GO:0004452">
    <property type="term" value="F:isopentenyl-diphosphate delta-isomerase activity"/>
    <property type="evidence" value="ECO:0007669"/>
    <property type="project" value="InterPro"/>
</dbReference>
<evidence type="ECO:0000256" key="6">
    <source>
        <dbReference type="ARBA" id="ARBA00022679"/>
    </source>
</evidence>
<dbReference type="NCBIfam" id="TIGR01559">
    <property type="entry name" value="squal_synth"/>
    <property type="match status" value="1"/>
</dbReference>